<dbReference type="InterPro" id="IPR005312">
    <property type="entry name" value="DUF1759"/>
</dbReference>
<keyword evidence="3" id="KW-1185">Reference proteome</keyword>
<gene>
    <name evidence="4" type="primary">LOC128200486</name>
</gene>
<evidence type="ECO:0000259" key="2">
    <source>
        <dbReference type="Pfam" id="PF18701"/>
    </source>
</evidence>
<dbReference type="GeneID" id="128200486"/>
<dbReference type="Gene3D" id="3.10.10.10">
    <property type="entry name" value="HIV Type 1 Reverse Transcriptase, subunit A, domain 1"/>
    <property type="match status" value="1"/>
</dbReference>
<dbReference type="RefSeq" id="XP_052750040.1">
    <property type="nucleotide sequence ID" value="XM_052894080.1"/>
</dbReference>
<evidence type="ECO:0000313" key="3">
    <source>
        <dbReference type="Proteomes" id="UP001652740"/>
    </source>
</evidence>
<dbReference type="InterPro" id="IPR043502">
    <property type="entry name" value="DNA/RNA_pol_sf"/>
</dbReference>
<proteinExistence type="predicted"/>
<feature type="domain" description="DUF5641" evidence="2">
    <location>
        <begin position="1075"/>
        <end position="1148"/>
    </location>
</feature>
<feature type="domain" description="Reverse transcriptase" evidence="1">
    <location>
        <begin position="761"/>
        <end position="896"/>
    </location>
</feature>
<dbReference type="Pfam" id="PF03564">
    <property type="entry name" value="DUF1759"/>
    <property type="match status" value="1"/>
</dbReference>
<dbReference type="InterPro" id="IPR040676">
    <property type="entry name" value="DUF5641"/>
</dbReference>
<dbReference type="InterPro" id="IPR000477">
    <property type="entry name" value="RT_dom"/>
</dbReference>
<dbReference type="PANTHER" id="PTHR47331">
    <property type="entry name" value="PHD-TYPE DOMAIN-CONTAINING PROTEIN"/>
    <property type="match status" value="1"/>
</dbReference>
<organism evidence="3 4">
    <name type="scientific">Galleria mellonella</name>
    <name type="common">Greater wax moth</name>
    <dbReference type="NCBI Taxonomy" id="7137"/>
    <lineage>
        <taxon>Eukaryota</taxon>
        <taxon>Metazoa</taxon>
        <taxon>Ecdysozoa</taxon>
        <taxon>Arthropoda</taxon>
        <taxon>Hexapoda</taxon>
        <taxon>Insecta</taxon>
        <taxon>Pterygota</taxon>
        <taxon>Neoptera</taxon>
        <taxon>Endopterygota</taxon>
        <taxon>Lepidoptera</taxon>
        <taxon>Glossata</taxon>
        <taxon>Ditrysia</taxon>
        <taxon>Pyraloidea</taxon>
        <taxon>Pyralidae</taxon>
        <taxon>Galleriinae</taxon>
        <taxon>Galleria</taxon>
    </lineage>
</organism>
<dbReference type="Pfam" id="PF18701">
    <property type="entry name" value="DUF5641"/>
    <property type="match status" value="1"/>
</dbReference>
<dbReference type="Proteomes" id="UP001652740">
    <property type="component" value="Unplaced"/>
</dbReference>
<dbReference type="Gene3D" id="3.30.70.270">
    <property type="match status" value="1"/>
</dbReference>
<dbReference type="PANTHER" id="PTHR47331:SF5">
    <property type="entry name" value="RIBONUCLEASE H"/>
    <property type="match status" value="1"/>
</dbReference>
<dbReference type="InterPro" id="IPR043128">
    <property type="entry name" value="Rev_trsase/Diguanyl_cyclase"/>
</dbReference>
<accession>A0ABM3MFV4</accession>
<name>A0ABM3MFV4_GALME</name>
<evidence type="ECO:0000313" key="4">
    <source>
        <dbReference type="RefSeq" id="XP_052750040.1"/>
    </source>
</evidence>
<reference evidence="4" key="1">
    <citation type="submission" date="2025-08" db="UniProtKB">
        <authorList>
            <consortium name="RefSeq"/>
        </authorList>
    </citation>
    <scope>IDENTIFICATION</scope>
    <source>
        <tissue evidence="4">Whole larvae</tissue>
    </source>
</reference>
<evidence type="ECO:0000259" key="1">
    <source>
        <dbReference type="Pfam" id="PF00078"/>
    </source>
</evidence>
<sequence length="1239" mass="141971">MADLKKLFNKRTAIKGILTRHYTFISDINNQQKLYEIKSRHKNFEKLLDDYMEIQVEIETLQDEESDAIETENFERKYYETSAMYLEFLNITTNNTSDMNTNIPSINPIKQVPIPQLIIPNYCGEIREWNNFKNLFLSVIDKNSTLSKIEKFYYLKSYLKGEAASLISSLPIKEDNYEIAWMTLEKRYENKMLTVNHYLKILNYNTITRDNIKDFLSKLQQSLDALNAMQVDITEVILIYLITHKMDNSLRMAWELSRQTTEIPKLMDLMDFLNYRSVAFENVKDKNTHAYNTTPHSHIKKTSQLSTSPASETCPLCDKNHNLQGCRNYLSMTPRQRSDYVKSNKLCYNCLYPFQIPHKCTKVTCKFCQKRHHHTLHMNMHHRAGTSTQGEINPVTLSTNEPRINETETPTPHAAALVARPTQYAGTVLLGTAIVNLRSRNGNWINARVLLDSGSEVNFVTKHLTDKLQSTLIPNHCVVQGIGSLPKTTHYYSTLKIFSTTSDVTYRLNCNITERITVPLPHMDINIARWNISTEFTLADPQFFIRNDIDILIGAELFFHIVNGETISLGSRRPSMIKSTLGWLISGPVEFRGDNNTVVSLCSYNDICCKDLLTKFWEQEEIRDPLPVVTTSQQKCEDIYVSTTVRDSVGRFIVNLPVDEQKLQGIGNSFNVAYKFLLALESRFNKLPNLKRQYKEFINEYIELGHAYIIPNFRYNENEIACYLPHHAVIRAEAISTKLRVVFNASAKTSSGLSLNDIQYDCPDIHTDIVDILLRIRLLKYFFCCDIVKMFRQININKLQTSLQRILWRDNPTEGLKCIELTTVTYGTKSAPYLAFRTLIELARREGDSFPLASPAIFHNTYMDDICYGANTLEECKEVISQLQSLLRRGGFQLHKWSGNHIEIYNHIKSLHNDNSPSSNTLFTDKENINILGVTWNKNSDEFILNIPINTLRVYTKRSILAFVAKIYDPMGILGPVVIRVPLASHMGGIYEAGIKAAKNLMKRQLGNTRLPYEELNTIVIQIEGILNSRPLCAMSDLPNDMTCLTPAHFLIGNSLMDIPEPNTMHIQHNRLSLFQRITVLKQQFWRQWKLQYLAELQSRPKWMNVRKNIQKGDLVIVKDEDTPPSVWSLGRVINIYPNQDDDLVRVSQKKGDICFGYFVNGTTLKGSGGMSFGSLASANLVAIEHFSGHDCALCVREFYKNGYTEDYNLPLRLALVDFEKTGQDMGGTAVPPAVPDLL</sequence>
<dbReference type="SUPFAM" id="SSF56672">
    <property type="entry name" value="DNA/RNA polymerases"/>
    <property type="match status" value="1"/>
</dbReference>
<dbReference type="Pfam" id="PF00078">
    <property type="entry name" value="RVT_1"/>
    <property type="match status" value="1"/>
</dbReference>
<protein>
    <submittedName>
        <fullName evidence="4">Uncharacterized protein LOC128200486</fullName>
    </submittedName>
</protein>